<dbReference type="OrthoDB" id="695245at2759"/>
<dbReference type="Gramene" id="TraesCS1B03G0283700.1">
    <property type="protein sequence ID" value="TraesCS1B03G0283700.1.CDS"/>
    <property type="gene ID" value="TraesCS1B03G0283700"/>
</dbReference>
<dbReference type="EnsemblPlants" id="TraesCS1B02G105500.1">
    <property type="protein sequence ID" value="TraesCS1B02G105500.1"/>
    <property type="gene ID" value="TraesCS1B02G105500"/>
</dbReference>
<dbReference type="RefSeq" id="XP_044388025.1">
    <property type="nucleotide sequence ID" value="XM_044532090.1"/>
</dbReference>
<dbReference type="RefSeq" id="XP_044388045.1">
    <property type="nucleotide sequence ID" value="XM_044532110.1"/>
</dbReference>
<accession>A0A3B5YUB4</accession>
<evidence type="ECO:0000313" key="2">
    <source>
        <dbReference type="EnsemblPlants" id="TraesCS1B02G105500.1"/>
    </source>
</evidence>
<reference evidence="2" key="1">
    <citation type="submission" date="2018-08" db="EMBL/GenBank/DDBJ databases">
        <authorList>
            <person name="Rossello M."/>
        </authorList>
    </citation>
    <scope>NUCLEOTIDE SEQUENCE [LARGE SCALE GENOMIC DNA]</scope>
    <source>
        <strain evidence="2">cv. Chinese Spring</strain>
    </source>
</reference>
<organism evidence="2">
    <name type="scientific">Triticum aestivum</name>
    <name type="common">Wheat</name>
    <dbReference type="NCBI Taxonomy" id="4565"/>
    <lineage>
        <taxon>Eukaryota</taxon>
        <taxon>Viridiplantae</taxon>
        <taxon>Streptophyta</taxon>
        <taxon>Embryophyta</taxon>
        <taxon>Tracheophyta</taxon>
        <taxon>Spermatophyta</taxon>
        <taxon>Magnoliopsida</taxon>
        <taxon>Liliopsida</taxon>
        <taxon>Poales</taxon>
        <taxon>Poaceae</taxon>
        <taxon>BOP clade</taxon>
        <taxon>Pooideae</taxon>
        <taxon>Triticodae</taxon>
        <taxon>Triticeae</taxon>
        <taxon>Triticinae</taxon>
        <taxon>Triticum</taxon>
    </lineage>
</organism>
<dbReference type="RefSeq" id="XP_044388019.1">
    <property type="nucleotide sequence ID" value="XM_044532084.1"/>
</dbReference>
<protein>
    <submittedName>
        <fullName evidence="2">Uncharacterized protein</fullName>
    </submittedName>
</protein>
<dbReference type="RefSeq" id="XP_044388040.1">
    <property type="nucleotide sequence ID" value="XM_044532105.1"/>
</dbReference>
<reference evidence="2" key="2">
    <citation type="submission" date="2018-10" db="UniProtKB">
        <authorList>
            <consortium name="EnsemblPlants"/>
        </authorList>
    </citation>
    <scope>IDENTIFICATION</scope>
</reference>
<dbReference type="RefSeq" id="XP_044388031.1">
    <property type="nucleotide sequence ID" value="XM_044532096.1"/>
</dbReference>
<gene>
    <name evidence="2" type="primary">LOC123111317</name>
</gene>
<dbReference type="PANTHER" id="PTHR33170">
    <property type="entry name" value="DUF4283 DOMAIN-CONTAINING PROTEIN-RELATED"/>
    <property type="match status" value="1"/>
</dbReference>
<evidence type="ECO:0000256" key="1">
    <source>
        <dbReference type="SAM" id="MobiDB-lite"/>
    </source>
</evidence>
<keyword evidence="3" id="KW-1185">Reference proteome</keyword>
<dbReference type="GeneID" id="123111317"/>
<name>A0A3B5YUB4_WHEAT</name>
<feature type="compositionally biased region" description="Basic and acidic residues" evidence="1">
    <location>
        <begin position="155"/>
        <end position="168"/>
    </location>
</feature>
<sequence length="323" mass="35063">MELDLSDYLATGWRCSAHAIGPGGFVVRFPNPRVVAQICYVGKVTLRTSGAVIHATQWSSTIGAKGVMEVAWVRISNVPLDKRSERNLAYVASLVGVPLEIDAATLHRPSSARVRLGCRNVNEIPVVAEAVLGGHFYNFFYEVDQVLVRDPDREKNTIHMPSDWEKKSTIGSTPRSNPGAMQGSLPTGLGGKSSPIPQGEKLTPFGIRGSVESDESMHTTLLLETMAQEMEQGEKIVEVDTINDAILKIVTNYTVKSPETGMDTENKMERVEEKAMAAAKKRDIEGLMSGADREAMERGAKMLKTNASNLMCICAAPGNAMKG</sequence>
<evidence type="ECO:0000313" key="3">
    <source>
        <dbReference type="Proteomes" id="UP000019116"/>
    </source>
</evidence>
<proteinExistence type="predicted"/>
<dbReference type="PANTHER" id="PTHR33170:SF22">
    <property type="entry name" value="OS10G0417100 PROTEIN"/>
    <property type="match status" value="1"/>
</dbReference>
<feature type="region of interest" description="Disordered" evidence="1">
    <location>
        <begin position="155"/>
        <end position="197"/>
    </location>
</feature>
<dbReference type="Gramene" id="TraesCS1B02G105500.1">
    <property type="protein sequence ID" value="TraesCS1B02G105500.1"/>
    <property type="gene ID" value="TraesCS1B02G105500"/>
</dbReference>
<dbReference type="Proteomes" id="UP000019116">
    <property type="component" value="Chromosome 1B"/>
</dbReference>
<dbReference type="AlphaFoldDB" id="A0A3B5YUB4"/>